<evidence type="ECO:0000313" key="2">
    <source>
        <dbReference type="Proteomes" id="UP001500218"/>
    </source>
</evidence>
<dbReference type="PANTHER" id="PTHR43737:SF1">
    <property type="entry name" value="DUF1501 DOMAIN-CONTAINING PROTEIN"/>
    <property type="match status" value="1"/>
</dbReference>
<dbReference type="InterPro" id="IPR006311">
    <property type="entry name" value="TAT_signal"/>
</dbReference>
<keyword evidence="2" id="KW-1185">Reference proteome</keyword>
<protein>
    <submittedName>
        <fullName evidence="1">DUF1501 domain-containing protein</fullName>
    </submittedName>
</protein>
<dbReference type="Pfam" id="PF07394">
    <property type="entry name" value="DUF1501"/>
    <property type="match status" value="1"/>
</dbReference>
<organism evidence="1 2">
    <name type="scientific">Luedemannella flava</name>
    <dbReference type="NCBI Taxonomy" id="349316"/>
    <lineage>
        <taxon>Bacteria</taxon>
        <taxon>Bacillati</taxon>
        <taxon>Actinomycetota</taxon>
        <taxon>Actinomycetes</taxon>
        <taxon>Micromonosporales</taxon>
        <taxon>Micromonosporaceae</taxon>
        <taxon>Luedemannella</taxon>
    </lineage>
</organism>
<dbReference type="Proteomes" id="UP001500218">
    <property type="component" value="Unassembled WGS sequence"/>
</dbReference>
<dbReference type="EMBL" id="BAAALT010000223">
    <property type="protein sequence ID" value="GAA1825646.1"/>
    <property type="molecule type" value="Genomic_DNA"/>
</dbReference>
<dbReference type="PANTHER" id="PTHR43737">
    <property type="entry name" value="BLL7424 PROTEIN"/>
    <property type="match status" value="1"/>
</dbReference>
<sequence>MRAEQVCEELTAQKDAWRHGFTRRRVLAGAGAVGVAALGSQLATTRVAFAAPETVTRTLVVVFLRGGLDGLSVIVPAGDRNYLNARPNIGVQTSQLLKGDNTFGLHPALAPLEPFWKAGTMAAVHAVHNPDASRSHFQAQDCLERGSASQVVRTGWLDRTLGAMGPGTTFRAIAEGGSMPRSLVGTEPKLVLDGVEGFRLSGPDYLHDKTLNALRTLYTGFEHPVVQQAKVTLAALDQARKLANTPYRPVAPYPPGGFGDQLRDVARLIKAGVGLRVAAVEIGGWDMHTNLGNVDGGDMRNNLTALAQGMGAFATDLGDKLSDVTLVTMSEFGRRVAQNGNAGTDHGHGSLMMMLGGGLVGGQVHGKWPGLAPSALDNGDLAGANDVRDVLGELLTRRFNVGDVKKIFPEHDFKTIGAFR</sequence>
<proteinExistence type="predicted"/>
<gene>
    <name evidence="1" type="ORF">GCM10009682_51800</name>
</gene>
<comment type="caution">
    <text evidence="1">The sequence shown here is derived from an EMBL/GenBank/DDBJ whole genome shotgun (WGS) entry which is preliminary data.</text>
</comment>
<dbReference type="InterPro" id="IPR010869">
    <property type="entry name" value="DUF1501"/>
</dbReference>
<name>A0ABN2MFT8_9ACTN</name>
<reference evidence="1 2" key="1">
    <citation type="journal article" date="2019" name="Int. J. Syst. Evol. Microbiol.">
        <title>The Global Catalogue of Microorganisms (GCM) 10K type strain sequencing project: providing services to taxonomists for standard genome sequencing and annotation.</title>
        <authorList>
            <consortium name="The Broad Institute Genomics Platform"/>
            <consortium name="The Broad Institute Genome Sequencing Center for Infectious Disease"/>
            <person name="Wu L."/>
            <person name="Ma J."/>
        </authorList>
    </citation>
    <scope>NUCLEOTIDE SEQUENCE [LARGE SCALE GENOMIC DNA]</scope>
    <source>
        <strain evidence="1 2">JCM 13250</strain>
    </source>
</reference>
<evidence type="ECO:0000313" key="1">
    <source>
        <dbReference type="EMBL" id="GAA1825646.1"/>
    </source>
</evidence>
<accession>A0ABN2MFT8</accession>
<dbReference type="PROSITE" id="PS51318">
    <property type="entry name" value="TAT"/>
    <property type="match status" value="1"/>
</dbReference>